<name>A0A2W5VHH0_9BACT</name>
<proteinExistence type="predicted"/>
<accession>A0A2W5VHH0</accession>
<sequence length="273" mass="30223">MISALLGLALVATPMDQVRSALHCDDAGTQCTRPELKKRFVITHVIELERQLFVGVAQQRVGWDQSVEATLELELHGDGEVSFSRCHERETHDSRQRFTGHEVSLCTGKPRVPDDPVAPRRIPPGVVGPHDWSHPLVLRECALLDAVFAHAPTTQRRALPGDMLFGRGRFMKPDGGFRQLATSPPTSTMRTVATVVFELTADEQVVSAECWSRLPANGQHLSTLQLAPIAFERGHLTFEDSCEETETSRLLVTYDVAPDGTLSLASRRADEKR</sequence>
<dbReference type="EMBL" id="QFQP01000005">
    <property type="protein sequence ID" value="PZR15394.1"/>
    <property type="molecule type" value="Genomic_DNA"/>
</dbReference>
<evidence type="ECO:0000313" key="1">
    <source>
        <dbReference type="EMBL" id="PZR15394.1"/>
    </source>
</evidence>
<reference evidence="1 2" key="1">
    <citation type="submission" date="2017-08" db="EMBL/GenBank/DDBJ databases">
        <title>Infants hospitalized years apart are colonized by the same room-sourced microbial strains.</title>
        <authorList>
            <person name="Brooks B."/>
            <person name="Olm M.R."/>
            <person name="Firek B.A."/>
            <person name="Baker R."/>
            <person name="Thomas B.C."/>
            <person name="Morowitz M.J."/>
            <person name="Banfield J.F."/>
        </authorList>
    </citation>
    <scope>NUCLEOTIDE SEQUENCE [LARGE SCALE GENOMIC DNA]</scope>
    <source>
        <strain evidence="1">S2_003_000_R2_14</strain>
    </source>
</reference>
<comment type="caution">
    <text evidence="1">The sequence shown here is derived from an EMBL/GenBank/DDBJ whole genome shotgun (WGS) entry which is preliminary data.</text>
</comment>
<gene>
    <name evidence="1" type="ORF">DI536_08040</name>
</gene>
<dbReference type="Proteomes" id="UP000249061">
    <property type="component" value="Unassembled WGS sequence"/>
</dbReference>
<dbReference type="AlphaFoldDB" id="A0A2W5VHH0"/>
<evidence type="ECO:0000313" key="2">
    <source>
        <dbReference type="Proteomes" id="UP000249061"/>
    </source>
</evidence>
<organism evidence="1 2">
    <name type="scientific">Archangium gephyra</name>
    <dbReference type="NCBI Taxonomy" id="48"/>
    <lineage>
        <taxon>Bacteria</taxon>
        <taxon>Pseudomonadati</taxon>
        <taxon>Myxococcota</taxon>
        <taxon>Myxococcia</taxon>
        <taxon>Myxococcales</taxon>
        <taxon>Cystobacterineae</taxon>
        <taxon>Archangiaceae</taxon>
        <taxon>Archangium</taxon>
    </lineage>
</organism>
<protein>
    <submittedName>
        <fullName evidence="1">Uncharacterized protein</fullName>
    </submittedName>
</protein>